<protein>
    <recommendedName>
        <fullName evidence="2">Methyltransferase</fullName>
        <ecNumber evidence="2">2.1.1.-</ecNumber>
    </recommendedName>
</protein>
<evidence type="ECO:0000256" key="2">
    <source>
        <dbReference type="RuleBase" id="RU366043"/>
    </source>
</evidence>
<dbReference type="PANTHER" id="PTHR10108:SF1120">
    <property type="entry name" value="METHYLTRANSFERASE PMT8-RELATED"/>
    <property type="match status" value="1"/>
</dbReference>
<dbReference type="GO" id="GO:0005768">
    <property type="term" value="C:endosome"/>
    <property type="evidence" value="ECO:0007669"/>
    <property type="project" value="TreeGrafter"/>
</dbReference>
<dbReference type="SUPFAM" id="SSF52540">
    <property type="entry name" value="P-loop containing nucleoside triphosphate hydrolases"/>
    <property type="match status" value="1"/>
</dbReference>
<dbReference type="GO" id="GO:0008168">
    <property type="term" value="F:methyltransferase activity"/>
    <property type="evidence" value="ECO:0007669"/>
    <property type="project" value="UniProtKB-UniRule"/>
</dbReference>
<dbReference type="EMBL" id="JACGCM010001845">
    <property type="protein sequence ID" value="KAF6148437.1"/>
    <property type="molecule type" value="Genomic_DNA"/>
</dbReference>
<dbReference type="PROSITE" id="PS51192">
    <property type="entry name" value="HELICASE_ATP_BIND_1"/>
    <property type="match status" value="1"/>
</dbReference>
<dbReference type="Proteomes" id="UP000541444">
    <property type="component" value="Unassembled WGS sequence"/>
</dbReference>
<keyword evidence="2" id="KW-0735">Signal-anchor</keyword>
<keyword evidence="5" id="KW-1185">Reference proteome</keyword>
<name>A0A7J7M0R3_9MAGN</name>
<sequence length="251" mass="28655">MSFDSTVSRANSWYVRGGIVPRAECPAGHHSIFLWYGKKVDMTYAFDMTTLGRGIMYTCQYLRLRLIDEETEVNEMSVPGRGSRDESSDVERSELRAAVNIVVMTPGRFIDHLQQGNTSISRISFVVLEEADRMLDMGFEPQIKEPGGYFAYLSPEAYAQDEEDLKIWREMSTLVECMCWKIAAKRNQTVILAKPLTNEYYEEREPSTQLPVCRSDDDPNAALEIPMEACITPYSDHLLDAQYAGRFDIFP</sequence>
<dbReference type="OrthoDB" id="409977at2759"/>
<keyword evidence="2" id="KW-0812">Transmembrane</keyword>
<reference evidence="4 5" key="1">
    <citation type="journal article" date="2020" name="IScience">
        <title>Genome Sequencing of the Endangered Kingdonia uniflora (Circaeasteraceae, Ranunculales) Reveals Potential Mechanisms of Evolutionary Specialization.</title>
        <authorList>
            <person name="Sun Y."/>
            <person name="Deng T."/>
            <person name="Zhang A."/>
            <person name="Moore M.J."/>
            <person name="Landis J.B."/>
            <person name="Lin N."/>
            <person name="Zhang H."/>
            <person name="Zhang X."/>
            <person name="Huang J."/>
            <person name="Zhang X."/>
            <person name="Sun H."/>
            <person name="Wang H."/>
        </authorList>
    </citation>
    <scope>NUCLEOTIDE SEQUENCE [LARGE SCALE GENOMIC DNA]</scope>
    <source>
        <strain evidence="4">TB1705</strain>
        <tissue evidence="4">Leaf</tissue>
    </source>
</reference>
<comment type="caution">
    <text evidence="4">The sequence shown here is derived from an EMBL/GenBank/DDBJ whole genome shotgun (WGS) entry which is preliminary data.</text>
</comment>
<feature type="domain" description="Helicase ATP-binding" evidence="3">
    <location>
        <begin position="60"/>
        <end position="175"/>
    </location>
</feature>
<evidence type="ECO:0000313" key="5">
    <source>
        <dbReference type="Proteomes" id="UP000541444"/>
    </source>
</evidence>
<proteinExistence type="inferred from homology"/>
<gene>
    <name evidence="4" type="ORF">GIB67_038792</name>
</gene>
<evidence type="ECO:0000259" key="3">
    <source>
        <dbReference type="PROSITE" id="PS51192"/>
    </source>
</evidence>
<dbReference type="GO" id="GO:0032259">
    <property type="term" value="P:methylation"/>
    <property type="evidence" value="ECO:0007669"/>
    <property type="project" value="UniProtKB-KW"/>
</dbReference>
<dbReference type="GO" id="GO:0005802">
    <property type="term" value="C:trans-Golgi network"/>
    <property type="evidence" value="ECO:0007669"/>
    <property type="project" value="TreeGrafter"/>
</dbReference>
<evidence type="ECO:0000313" key="4">
    <source>
        <dbReference type="EMBL" id="KAF6148437.1"/>
    </source>
</evidence>
<keyword evidence="2" id="KW-0808">Transferase</keyword>
<evidence type="ECO:0000256" key="1">
    <source>
        <dbReference type="ARBA" id="ARBA00022603"/>
    </source>
</evidence>
<dbReference type="AlphaFoldDB" id="A0A7J7M0R3"/>
<dbReference type="InterPro" id="IPR004159">
    <property type="entry name" value="Put_SAM_MeTrfase"/>
</dbReference>
<keyword evidence="1 2" id="KW-0489">Methyltransferase</keyword>
<dbReference type="GO" id="GO:0016020">
    <property type="term" value="C:membrane"/>
    <property type="evidence" value="ECO:0007669"/>
    <property type="project" value="UniProtKB-SubCell"/>
</dbReference>
<dbReference type="Pfam" id="PF03141">
    <property type="entry name" value="Methyltransf_29"/>
    <property type="match status" value="1"/>
</dbReference>
<dbReference type="GO" id="GO:0005524">
    <property type="term" value="F:ATP binding"/>
    <property type="evidence" value="ECO:0007669"/>
    <property type="project" value="InterPro"/>
</dbReference>
<dbReference type="InterPro" id="IPR027417">
    <property type="entry name" value="P-loop_NTPase"/>
</dbReference>
<keyword evidence="2" id="KW-0325">Glycoprotein</keyword>
<dbReference type="PANTHER" id="PTHR10108">
    <property type="entry name" value="SAM-DEPENDENT METHYLTRANSFERASE"/>
    <property type="match status" value="1"/>
</dbReference>
<accession>A0A7J7M0R3</accession>
<comment type="similarity">
    <text evidence="2">Belongs to the methyltransferase superfamily.</text>
</comment>
<dbReference type="EC" id="2.1.1.-" evidence="2"/>
<dbReference type="GO" id="GO:0003676">
    <property type="term" value="F:nucleic acid binding"/>
    <property type="evidence" value="ECO:0007669"/>
    <property type="project" value="InterPro"/>
</dbReference>
<dbReference type="InterPro" id="IPR014001">
    <property type="entry name" value="Helicase_ATP-bd"/>
</dbReference>
<dbReference type="Gene3D" id="3.40.50.300">
    <property type="entry name" value="P-loop containing nucleotide triphosphate hydrolases"/>
    <property type="match status" value="1"/>
</dbReference>
<organism evidence="4 5">
    <name type="scientific">Kingdonia uniflora</name>
    <dbReference type="NCBI Taxonomy" id="39325"/>
    <lineage>
        <taxon>Eukaryota</taxon>
        <taxon>Viridiplantae</taxon>
        <taxon>Streptophyta</taxon>
        <taxon>Embryophyta</taxon>
        <taxon>Tracheophyta</taxon>
        <taxon>Spermatophyta</taxon>
        <taxon>Magnoliopsida</taxon>
        <taxon>Ranunculales</taxon>
        <taxon>Circaeasteraceae</taxon>
        <taxon>Kingdonia</taxon>
    </lineage>
</organism>
<comment type="subcellular location">
    <subcellularLocation>
        <location evidence="2">Membrane</location>
        <topology evidence="2">Single-pass type II membrane protein</topology>
    </subcellularLocation>
</comment>